<reference evidence="12 13" key="1">
    <citation type="submission" date="2020-10" db="EMBL/GenBank/DDBJ databases">
        <title>Complete genome sequence of Corynebacterium massiliense DSM 45435, type strain of Corynebacterium massiliense.</title>
        <authorList>
            <person name="Busche T."/>
            <person name="Kalinowski J."/>
            <person name="Ruckert C."/>
        </authorList>
    </citation>
    <scope>NUCLEOTIDE SEQUENCE [LARGE SCALE GENOMIC DNA]</scope>
    <source>
        <strain evidence="12 13">DSM 45435</strain>
    </source>
</reference>
<keyword evidence="13" id="KW-1185">Reference proteome</keyword>
<feature type="chain" id="PRO_5046015773" evidence="10">
    <location>
        <begin position="33"/>
        <end position="455"/>
    </location>
</feature>
<feature type="compositionally biased region" description="Low complexity" evidence="8">
    <location>
        <begin position="35"/>
        <end position="60"/>
    </location>
</feature>
<keyword evidence="12" id="KW-0121">Carboxypeptidase</keyword>
<evidence type="ECO:0000256" key="3">
    <source>
        <dbReference type="ARBA" id="ARBA00022801"/>
    </source>
</evidence>
<accession>A0ABY7U852</accession>
<keyword evidence="12" id="KW-0645">Protease</keyword>
<keyword evidence="9" id="KW-1133">Transmembrane helix</keyword>
<evidence type="ECO:0000256" key="1">
    <source>
        <dbReference type="ARBA" id="ARBA00007164"/>
    </source>
</evidence>
<sequence length="455" mass="47250">MLHAMDNAQIFPRLFAATTAAALLASPTAALAQELEPAAPAAAPATPGDADQVGDGNADGDQGDDADKESEHPDIRTEAPNTDQCPHREHPAEPVTTSERLAPGQTSPQAPPPVDDAHCGVTAPPGFTVDKDVVASAWVISDIDTGEIIAEKDPNGRYRPASIIKVLLALEVIDKLDLNKKVTASEEAADADGSAVGIGAGGEYTVEDLLHGLLMASGNDAAHALADELGGEKKTLDLVNERARKIGAKSTYVASYSGLDAPGMQTTAHDLSLMYQAAFKNPTFAEIVRTKTVEFPGYDDHPAYEMGNDNGLLLNDADGIGGKTGYTDDAHHTFAGAMDRNGRRLQVVLLDTTIEHGPHAWEQAQKLLQSAYDVAPGKGVGSLEPAREESANPSTLPSPGPGEDGAGGPGQSGQFGDLGRYGPWIGGVAVGVIALAAIAAAALLPRRSRGRHANR</sequence>
<evidence type="ECO:0000259" key="11">
    <source>
        <dbReference type="Pfam" id="PF00768"/>
    </source>
</evidence>
<dbReference type="PANTHER" id="PTHR21581">
    <property type="entry name" value="D-ALANYL-D-ALANINE CARBOXYPEPTIDASE"/>
    <property type="match status" value="1"/>
</dbReference>
<feature type="compositionally biased region" description="Polar residues" evidence="8">
    <location>
        <begin position="95"/>
        <end position="108"/>
    </location>
</feature>
<evidence type="ECO:0000313" key="12">
    <source>
        <dbReference type="EMBL" id="WCZ31918.1"/>
    </source>
</evidence>
<dbReference type="Gene3D" id="3.40.710.10">
    <property type="entry name" value="DD-peptidase/beta-lactamase superfamily"/>
    <property type="match status" value="1"/>
</dbReference>
<dbReference type="PANTHER" id="PTHR21581:SF33">
    <property type="entry name" value="D-ALANYL-D-ALANINE CARBOXYPEPTIDASE DACB"/>
    <property type="match status" value="1"/>
</dbReference>
<evidence type="ECO:0000256" key="4">
    <source>
        <dbReference type="ARBA" id="ARBA00022960"/>
    </source>
</evidence>
<proteinExistence type="inferred from homology"/>
<dbReference type="EC" id="3.4.16.4" evidence="12"/>
<feature type="signal peptide" evidence="10">
    <location>
        <begin position="1"/>
        <end position="32"/>
    </location>
</feature>
<dbReference type="SUPFAM" id="SSF56601">
    <property type="entry name" value="beta-lactamase/transpeptidase-like"/>
    <property type="match status" value="1"/>
</dbReference>
<feature type="region of interest" description="Disordered" evidence="8">
    <location>
        <begin position="378"/>
        <end position="415"/>
    </location>
</feature>
<dbReference type="Pfam" id="PF00768">
    <property type="entry name" value="Peptidase_S11"/>
    <property type="match status" value="1"/>
</dbReference>
<keyword evidence="6" id="KW-0961">Cell wall biogenesis/degradation</keyword>
<evidence type="ECO:0000256" key="10">
    <source>
        <dbReference type="SAM" id="SignalP"/>
    </source>
</evidence>
<evidence type="ECO:0000256" key="9">
    <source>
        <dbReference type="SAM" id="Phobius"/>
    </source>
</evidence>
<dbReference type="InterPro" id="IPR001967">
    <property type="entry name" value="Peptidase_S11_N"/>
</dbReference>
<comment type="similarity">
    <text evidence="1 7">Belongs to the peptidase S11 family.</text>
</comment>
<evidence type="ECO:0000313" key="13">
    <source>
        <dbReference type="Proteomes" id="UP001220064"/>
    </source>
</evidence>
<dbReference type="PRINTS" id="PR00725">
    <property type="entry name" value="DADACBPTASE1"/>
</dbReference>
<feature type="domain" description="Peptidase S11 D-alanyl-D-alanine carboxypeptidase A N-terminal" evidence="11">
    <location>
        <begin position="131"/>
        <end position="352"/>
    </location>
</feature>
<dbReference type="InterPro" id="IPR018044">
    <property type="entry name" value="Peptidase_S11"/>
</dbReference>
<keyword evidence="5" id="KW-0573">Peptidoglycan synthesis</keyword>
<dbReference type="GO" id="GO:0009002">
    <property type="term" value="F:serine-type D-Ala-D-Ala carboxypeptidase activity"/>
    <property type="evidence" value="ECO:0007669"/>
    <property type="project" value="UniProtKB-EC"/>
</dbReference>
<evidence type="ECO:0000256" key="5">
    <source>
        <dbReference type="ARBA" id="ARBA00022984"/>
    </source>
</evidence>
<keyword evidence="2 10" id="KW-0732">Signal</keyword>
<dbReference type="InterPro" id="IPR012338">
    <property type="entry name" value="Beta-lactam/transpept-like"/>
</dbReference>
<evidence type="ECO:0000256" key="6">
    <source>
        <dbReference type="ARBA" id="ARBA00023316"/>
    </source>
</evidence>
<keyword evidence="3 12" id="KW-0378">Hydrolase</keyword>
<evidence type="ECO:0000256" key="2">
    <source>
        <dbReference type="ARBA" id="ARBA00022729"/>
    </source>
</evidence>
<evidence type="ECO:0000256" key="7">
    <source>
        <dbReference type="RuleBase" id="RU004016"/>
    </source>
</evidence>
<feature type="region of interest" description="Disordered" evidence="8">
    <location>
        <begin position="35"/>
        <end position="123"/>
    </location>
</feature>
<keyword evidence="9" id="KW-0472">Membrane</keyword>
<feature type="compositionally biased region" description="Gly residues" evidence="8">
    <location>
        <begin position="402"/>
        <end position="413"/>
    </location>
</feature>
<name>A0ABY7U852_9CORY</name>
<protein>
    <submittedName>
        <fullName evidence="12">D-alanyl-D-alanine carboxypeptidase DacF</fullName>
        <ecNumber evidence="12">3.4.16.4</ecNumber>
    </submittedName>
</protein>
<dbReference type="EMBL" id="CP063189">
    <property type="protein sequence ID" value="WCZ31918.1"/>
    <property type="molecule type" value="Genomic_DNA"/>
</dbReference>
<evidence type="ECO:0000256" key="8">
    <source>
        <dbReference type="SAM" id="MobiDB-lite"/>
    </source>
</evidence>
<feature type="transmembrane region" description="Helical" evidence="9">
    <location>
        <begin position="421"/>
        <end position="445"/>
    </location>
</feature>
<gene>
    <name evidence="12" type="primary">dacF</name>
    <name evidence="12" type="ORF">CMASS_02295</name>
</gene>
<keyword evidence="4" id="KW-0133">Cell shape</keyword>
<dbReference type="Proteomes" id="UP001220064">
    <property type="component" value="Chromosome"/>
</dbReference>
<organism evidence="12 13">
    <name type="scientific">Corynebacterium massiliense DSM 45435</name>
    <dbReference type="NCBI Taxonomy" id="1121364"/>
    <lineage>
        <taxon>Bacteria</taxon>
        <taxon>Bacillati</taxon>
        <taxon>Actinomycetota</taxon>
        <taxon>Actinomycetes</taxon>
        <taxon>Mycobacteriales</taxon>
        <taxon>Corynebacteriaceae</taxon>
        <taxon>Corynebacterium</taxon>
    </lineage>
</organism>
<keyword evidence="9" id="KW-0812">Transmembrane</keyword>